<accession>A0A5S4YIZ1</accession>
<gene>
    <name evidence="1" type="ORF">FXV83_22325</name>
</gene>
<comment type="caution">
    <text evidence="1">The sequence shown here is derived from an EMBL/GenBank/DDBJ whole genome shotgun (WGS) entry which is preliminary data.</text>
</comment>
<dbReference type="AlphaFoldDB" id="A0A5S4YIZ1"/>
<dbReference type="Proteomes" id="UP000324797">
    <property type="component" value="Unassembled WGS sequence"/>
</dbReference>
<evidence type="ECO:0000313" key="1">
    <source>
        <dbReference type="EMBL" id="TYO64376.1"/>
    </source>
</evidence>
<name>A0A5S4YIZ1_9BRAD</name>
<evidence type="ECO:0000313" key="2">
    <source>
        <dbReference type="Proteomes" id="UP000324797"/>
    </source>
</evidence>
<proteinExistence type="predicted"/>
<reference evidence="1 2" key="1">
    <citation type="submission" date="2019-08" db="EMBL/GenBank/DDBJ databases">
        <title>Bradyrhizobium hipponensis sp. nov., a rhizobium isolated from a Lupinus angustifolius root nodule in Tunisia.</title>
        <authorList>
            <person name="Off K."/>
            <person name="Rejili M."/>
            <person name="Mars M."/>
            <person name="Brachmann A."/>
            <person name="Marin M."/>
        </authorList>
    </citation>
    <scope>NUCLEOTIDE SEQUENCE [LARGE SCALE GENOMIC DNA]</scope>
    <source>
        <strain evidence="2">aSej3</strain>
    </source>
</reference>
<organism evidence="1 2">
    <name type="scientific">Bradyrhizobium hipponense</name>
    <dbReference type="NCBI Taxonomy" id="2605638"/>
    <lineage>
        <taxon>Bacteria</taxon>
        <taxon>Pseudomonadati</taxon>
        <taxon>Pseudomonadota</taxon>
        <taxon>Alphaproteobacteria</taxon>
        <taxon>Hyphomicrobiales</taxon>
        <taxon>Nitrobacteraceae</taxon>
        <taxon>Bradyrhizobium</taxon>
    </lineage>
</organism>
<protein>
    <submittedName>
        <fullName evidence="1">Uncharacterized protein</fullName>
    </submittedName>
</protein>
<keyword evidence="2" id="KW-1185">Reference proteome</keyword>
<sequence length="78" mass="8042">MSRRDIDEGGCGTAGGVGLVIARSPCDEAIQTASADAALDCFASLAMTRETNYGFRIDAPVVLRLSRSICALAASFSA</sequence>
<dbReference type="EMBL" id="VSTH01000077">
    <property type="protein sequence ID" value="TYO64376.1"/>
    <property type="molecule type" value="Genomic_DNA"/>
</dbReference>